<comment type="caution">
    <text evidence="5">The sequence shown here is derived from an EMBL/GenBank/DDBJ whole genome shotgun (WGS) entry which is preliminary data.</text>
</comment>
<dbReference type="InterPro" id="IPR028978">
    <property type="entry name" value="Chorismate_lyase_/UTRA_dom_sf"/>
</dbReference>
<dbReference type="PROSITE" id="PS50949">
    <property type="entry name" value="HTH_GNTR"/>
    <property type="match status" value="1"/>
</dbReference>
<dbReference type="Gene3D" id="1.10.10.10">
    <property type="entry name" value="Winged helix-like DNA-binding domain superfamily/Winged helix DNA-binding domain"/>
    <property type="match status" value="1"/>
</dbReference>
<feature type="domain" description="HTH gntR-type" evidence="4">
    <location>
        <begin position="8"/>
        <end position="76"/>
    </location>
</feature>
<dbReference type="Pfam" id="PF00392">
    <property type="entry name" value="GntR"/>
    <property type="match status" value="1"/>
</dbReference>
<dbReference type="InterPro" id="IPR050679">
    <property type="entry name" value="Bact_HTH_transcr_reg"/>
</dbReference>
<evidence type="ECO:0000259" key="4">
    <source>
        <dbReference type="PROSITE" id="PS50949"/>
    </source>
</evidence>
<dbReference type="EMBL" id="VFML01000001">
    <property type="protein sequence ID" value="TQJ01033.1"/>
    <property type="molecule type" value="Genomic_DNA"/>
</dbReference>
<dbReference type="GO" id="GO:0045892">
    <property type="term" value="P:negative regulation of DNA-templated transcription"/>
    <property type="evidence" value="ECO:0007669"/>
    <property type="project" value="TreeGrafter"/>
</dbReference>
<reference evidence="5 6" key="1">
    <citation type="submission" date="2019-06" db="EMBL/GenBank/DDBJ databases">
        <title>Sequencing the genomes of 1000 actinobacteria strains.</title>
        <authorList>
            <person name="Klenk H.-P."/>
        </authorList>
    </citation>
    <scope>NUCLEOTIDE SEQUENCE [LARGE SCALE GENOMIC DNA]</scope>
    <source>
        <strain evidence="5 6">DSM 45679</strain>
    </source>
</reference>
<protein>
    <submittedName>
        <fullName evidence="5">GntR family transcriptional regulator</fullName>
    </submittedName>
</protein>
<accession>A0A542DD97</accession>
<dbReference type="AlphaFoldDB" id="A0A542DD97"/>
<evidence type="ECO:0000256" key="3">
    <source>
        <dbReference type="ARBA" id="ARBA00023163"/>
    </source>
</evidence>
<keyword evidence="1" id="KW-0805">Transcription regulation</keyword>
<keyword evidence="6" id="KW-1185">Reference proteome</keyword>
<dbReference type="InterPro" id="IPR036388">
    <property type="entry name" value="WH-like_DNA-bd_sf"/>
</dbReference>
<proteinExistence type="predicted"/>
<organism evidence="5 6">
    <name type="scientific">Amycolatopsis cihanbeyliensis</name>
    <dbReference type="NCBI Taxonomy" id="1128664"/>
    <lineage>
        <taxon>Bacteria</taxon>
        <taxon>Bacillati</taxon>
        <taxon>Actinomycetota</taxon>
        <taxon>Actinomycetes</taxon>
        <taxon>Pseudonocardiales</taxon>
        <taxon>Pseudonocardiaceae</taxon>
        <taxon>Amycolatopsis</taxon>
    </lineage>
</organism>
<dbReference type="GO" id="GO:0003700">
    <property type="term" value="F:DNA-binding transcription factor activity"/>
    <property type="evidence" value="ECO:0007669"/>
    <property type="project" value="InterPro"/>
</dbReference>
<dbReference type="PANTHER" id="PTHR44846:SF17">
    <property type="entry name" value="GNTR-FAMILY TRANSCRIPTIONAL REGULATOR"/>
    <property type="match status" value="1"/>
</dbReference>
<dbReference type="Pfam" id="PF07702">
    <property type="entry name" value="UTRA"/>
    <property type="match status" value="1"/>
</dbReference>
<gene>
    <name evidence="5" type="ORF">FB471_0695</name>
</gene>
<dbReference type="Proteomes" id="UP000320876">
    <property type="component" value="Unassembled WGS sequence"/>
</dbReference>
<dbReference type="PRINTS" id="PR00035">
    <property type="entry name" value="HTHGNTR"/>
</dbReference>
<dbReference type="PANTHER" id="PTHR44846">
    <property type="entry name" value="MANNOSYL-D-GLYCERATE TRANSPORT/METABOLISM SYSTEM REPRESSOR MNGR-RELATED"/>
    <property type="match status" value="1"/>
</dbReference>
<keyword evidence="3" id="KW-0804">Transcription</keyword>
<name>A0A542DD97_AMYCI</name>
<dbReference type="Gene3D" id="3.40.1410.10">
    <property type="entry name" value="Chorismate lyase-like"/>
    <property type="match status" value="2"/>
</dbReference>
<dbReference type="GO" id="GO:0003677">
    <property type="term" value="F:DNA binding"/>
    <property type="evidence" value="ECO:0007669"/>
    <property type="project" value="UniProtKB-KW"/>
</dbReference>
<evidence type="ECO:0000256" key="2">
    <source>
        <dbReference type="ARBA" id="ARBA00023125"/>
    </source>
</evidence>
<dbReference type="OrthoDB" id="3615556at2"/>
<keyword evidence="2" id="KW-0238">DNA-binding</keyword>
<evidence type="ECO:0000313" key="6">
    <source>
        <dbReference type="Proteomes" id="UP000320876"/>
    </source>
</evidence>
<dbReference type="InterPro" id="IPR011663">
    <property type="entry name" value="UTRA"/>
</dbReference>
<dbReference type="InterPro" id="IPR036390">
    <property type="entry name" value="WH_DNA-bd_sf"/>
</dbReference>
<dbReference type="RefSeq" id="WP_141995891.1">
    <property type="nucleotide sequence ID" value="NZ_VFML01000001.1"/>
</dbReference>
<dbReference type="SUPFAM" id="SSF46785">
    <property type="entry name" value="Winged helix' DNA-binding domain"/>
    <property type="match status" value="1"/>
</dbReference>
<dbReference type="SUPFAM" id="SSF64288">
    <property type="entry name" value="Chorismate lyase-like"/>
    <property type="match status" value="1"/>
</dbReference>
<evidence type="ECO:0000256" key="1">
    <source>
        <dbReference type="ARBA" id="ARBA00023015"/>
    </source>
</evidence>
<evidence type="ECO:0000313" key="5">
    <source>
        <dbReference type="EMBL" id="TQJ01033.1"/>
    </source>
</evidence>
<dbReference type="SMART" id="SM00345">
    <property type="entry name" value="HTH_GNTR"/>
    <property type="match status" value="1"/>
</dbReference>
<sequence>MVDRTSGVPAFRQVAADLRERIAAGQYTPGSRLPSERELVDTYGVSRPTIRDAVNMLRAEGIVTAEHGRGAFMADAAARGWTPSSSVKIRFEPADDRVAECLGIQAGDEVTARDRVMRANGLVVQLAASRLPRDLTHGNAIEQIDTGIPVVTVTRIAHGKDRPLEMNDMVLPADRFELSYEWPAD</sequence>
<dbReference type="InterPro" id="IPR000524">
    <property type="entry name" value="Tscrpt_reg_HTH_GntR"/>
</dbReference>
<dbReference type="CDD" id="cd07377">
    <property type="entry name" value="WHTH_GntR"/>
    <property type="match status" value="1"/>
</dbReference>